<evidence type="ECO:0000313" key="1">
    <source>
        <dbReference type="EMBL" id="KAJ3260447.1"/>
    </source>
</evidence>
<gene>
    <name evidence="1" type="ORF">HK103_000589</name>
</gene>
<protein>
    <submittedName>
        <fullName evidence="1">Uncharacterized protein</fullName>
    </submittedName>
</protein>
<keyword evidence="2" id="KW-1185">Reference proteome</keyword>
<sequence length="264" mass="29470">MFEQESLISVPLKEIQVENANSYVESFVAKQTAISVVGGYKDPFCTSSEIKTGSPNRIDRGKTQEALLDTQQQRQPKKVDSFQPIKMSKNLQKCFANRLTIKMELHSKSVKRLFPAAPQPIKLIRHSEKEIPQTPSLSESDKSVVLGSDATPDNAFVEVYSGECSNISNNLRNKNVSVEVAKLNQDLWETVKEIVEESVLSEQPSSPFSSNSYLDNCPDVKSTMDSIKLSADNEAIHSYSSSITTATEPETEVVVFQYPKHRLH</sequence>
<name>A0AAD5YA51_9FUNG</name>
<dbReference type="Proteomes" id="UP001210925">
    <property type="component" value="Unassembled WGS sequence"/>
</dbReference>
<proteinExistence type="predicted"/>
<reference evidence="1" key="1">
    <citation type="submission" date="2020-05" db="EMBL/GenBank/DDBJ databases">
        <title>Phylogenomic resolution of chytrid fungi.</title>
        <authorList>
            <person name="Stajich J.E."/>
            <person name="Amses K."/>
            <person name="Simmons R."/>
            <person name="Seto K."/>
            <person name="Myers J."/>
            <person name="Bonds A."/>
            <person name="Quandt C.A."/>
            <person name="Barry K."/>
            <person name="Liu P."/>
            <person name="Grigoriev I."/>
            <person name="Longcore J.E."/>
            <person name="James T.Y."/>
        </authorList>
    </citation>
    <scope>NUCLEOTIDE SEQUENCE</scope>
    <source>
        <strain evidence="1">PLAUS21</strain>
    </source>
</reference>
<dbReference type="AlphaFoldDB" id="A0AAD5YA51"/>
<comment type="caution">
    <text evidence="1">The sequence shown here is derived from an EMBL/GenBank/DDBJ whole genome shotgun (WGS) entry which is preliminary data.</text>
</comment>
<organism evidence="1 2">
    <name type="scientific">Boothiomyces macroporosus</name>
    <dbReference type="NCBI Taxonomy" id="261099"/>
    <lineage>
        <taxon>Eukaryota</taxon>
        <taxon>Fungi</taxon>
        <taxon>Fungi incertae sedis</taxon>
        <taxon>Chytridiomycota</taxon>
        <taxon>Chytridiomycota incertae sedis</taxon>
        <taxon>Chytridiomycetes</taxon>
        <taxon>Rhizophydiales</taxon>
        <taxon>Terramycetaceae</taxon>
        <taxon>Boothiomyces</taxon>
    </lineage>
</organism>
<evidence type="ECO:0000313" key="2">
    <source>
        <dbReference type="Proteomes" id="UP001210925"/>
    </source>
</evidence>
<accession>A0AAD5YA51</accession>
<dbReference type="EMBL" id="JADGKB010000011">
    <property type="protein sequence ID" value="KAJ3260447.1"/>
    <property type="molecule type" value="Genomic_DNA"/>
</dbReference>